<reference evidence="1" key="1">
    <citation type="submission" date="2023-03" db="EMBL/GenBank/DDBJ databases">
        <title>Massive genome expansion in bonnet fungi (Mycena s.s.) driven by repeated elements and novel gene families across ecological guilds.</title>
        <authorList>
            <consortium name="Lawrence Berkeley National Laboratory"/>
            <person name="Harder C.B."/>
            <person name="Miyauchi S."/>
            <person name="Viragh M."/>
            <person name="Kuo A."/>
            <person name="Thoen E."/>
            <person name="Andreopoulos B."/>
            <person name="Lu D."/>
            <person name="Skrede I."/>
            <person name="Drula E."/>
            <person name="Henrissat B."/>
            <person name="Morin E."/>
            <person name="Kohler A."/>
            <person name="Barry K."/>
            <person name="LaButti K."/>
            <person name="Morin E."/>
            <person name="Salamov A."/>
            <person name="Lipzen A."/>
            <person name="Mereny Z."/>
            <person name="Hegedus B."/>
            <person name="Baldrian P."/>
            <person name="Stursova M."/>
            <person name="Weitz H."/>
            <person name="Taylor A."/>
            <person name="Grigoriev I.V."/>
            <person name="Nagy L.G."/>
            <person name="Martin F."/>
            <person name="Kauserud H."/>
        </authorList>
    </citation>
    <scope>NUCLEOTIDE SEQUENCE</scope>
    <source>
        <strain evidence="1">9284</strain>
    </source>
</reference>
<dbReference type="Proteomes" id="UP001221142">
    <property type="component" value="Unassembled WGS sequence"/>
</dbReference>
<dbReference type="EMBL" id="JARKIF010000001">
    <property type="protein sequence ID" value="KAJ7649765.1"/>
    <property type="molecule type" value="Genomic_DNA"/>
</dbReference>
<comment type="caution">
    <text evidence="1">The sequence shown here is derived from an EMBL/GenBank/DDBJ whole genome shotgun (WGS) entry which is preliminary data.</text>
</comment>
<accession>A0AAD7CI79</accession>
<name>A0AAD7CI79_9AGAR</name>
<protein>
    <recommendedName>
        <fullName evidence="3">Protein kinase domain-containing protein</fullName>
    </recommendedName>
</protein>
<evidence type="ECO:0008006" key="3">
    <source>
        <dbReference type="Google" id="ProtNLM"/>
    </source>
</evidence>
<dbReference type="AlphaFoldDB" id="A0AAD7CI79"/>
<evidence type="ECO:0000313" key="2">
    <source>
        <dbReference type="Proteomes" id="UP001221142"/>
    </source>
</evidence>
<proteinExistence type="predicted"/>
<sequence>MAFISNASGITLGEGTFNNVHGNLVNIFQVRRRRGEHGDSSDLYDLEHGGFTRERRREAEIDGIKVIRDKHLNLAVEIGGGPGYLLHAGEIKGRAVIVKVFNAGPTARDHLEATVLRSRGFLHPNVLRIRGRSSPTSSYHFIAYENAFWKAAEGPLAAALKDDLERSIVLGFKLVAGLSSGINYLDAQDLTTIRSRGMV</sequence>
<evidence type="ECO:0000313" key="1">
    <source>
        <dbReference type="EMBL" id="KAJ7649765.1"/>
    </source>
</evidence>
<keyword evidence="2" id="KW-1185">Reference proteome</keyword>
<organism evidence="1 2">
    <name type="scientific">Roridomyces roridus</name>
    <dbReference type="NCBI Taxonomy" id="1738132"/>
    <lineage>
        <taxon>Eukaryota</taxon>
        <taxon>Fungi</taxon>
        <taxon>Dikarya</taxon>
        <taxon>Basidiomycota</taxon>
        <taxon>Agaricomycotina</taxon>
        <taxon>Agaricomycetes</taxon>
        <taxon>Agaricomycetidae</taxon>
        <taxon>Agaricales</taxon>
        <taxon>Marasmiineae</taxon>
        <taxon>Mycenaceae</taxon>
        <taxon>Roridomyces</taxon>
    </lineage>
</organism>
<gene>
    <name evidence="1" type="ORF">FB45DRAFT_2401</name>
</gene>